<dbReference type="AlphaFoldDB" id="A0ABD3P781"/>
<dbReference type="Proteomes" id="UP001530400">
    <property type="component" value="Unassembled WGS sequence"/>
</dbReference>
<proteinExistence type="predicted"/>
<gene>
    <name evidence="1" type="ORF">ACHAWO_011449</name>
</gene>
<comment type="caution">
    <text evidence="1">The sequence shown here is derived from an EMBL/GenBank/DDBJ whole genome shotgun (WGS) entry which is preliminary data.</text>
</comment>
<reference evidence="1 2" key="1">
    <citation type="submission" date="2024-10" db="EMBL/GenBank/DDBJ databases">
        <title>Updated reference genomes for cyclostephanoid diatoms.</title>
        <authorList>
            <person name="Roberts W.R."/>
            <person name="Alverson A.J."/>
        </authorList>
    </citation>
    <scope>NUCLEOTIDE SEQUENCE [LARGE SCALE GENOMIC DNA]</scope>
    <source>
        <strain evidence="1 2">AJA010-31</strain>
    </source>
</reference>
<dbReference type="InterPro" id="IPR036612">
    <property type="entry name" value="KH_dom_type_1_sf"/>
</dbReference>
<name>A0ABD3P781_9STRA</name>
<accession>A0ABD3P781</accession>
<evidence type="ECO:0000313" key="1">
    <source>
        <dbReference type="EMBL" id="KAL3783853.1"/>
    </source>
</evidence>
<evidence type="ECO:0000313" key="2">
    <source>
        <dbReference type="Proteomes" id="UP001530400"/>
    </source>
</evidence>
<keyword evidence="2" id="KW-1185">Reference proteome</keyword>
<dbReference type="EMBL" id="JALLPJ020000748">
    <property type="protein sequence ID" value="KAL3783853.1"/>
    <property type="molecule type" value="Genomic_DNA"/>
</dbReference>
<dbReference type="SUPFAM" id="SSF54791">
    <property type="entry name" value="Eukaryotic type KH-domain (KH-domain type I)"/>
    <property type="match status" value="1"/>
</dbReference>
<sequence>MSNEVADDAMDDGSMQTRHMEIPEWLSTLEVTKYLVGGGRKEELESEYECTIQVTGEGSGTKDPNAPGNDLPYLYVTMQGTDIRQLGRARRAIEDALIDYVIENTPESDDPRSAPPSLGRLLYCLALSAANSSPKTKDHSEHRTVLARAHYPMSTLKRQGNKTTKKVWMNVVELPVDENGNYHGRFLAGRIAQMMSCSYRANQTRGGSLFQFYRERYNCQVNVYGVWGEDGADDPRLLCDPYVLITCEESKQQVDKCIQFISHRIQEHEEKYGVEHHE</sequence>
<organism evidence="1 2">
    <name type="scientific">Cyclotella atomus</name>
    <dbReference type="NCBI Taxonomy" id="382360"/>
    <lineage>
        <taxon>Eukaryota</taxon>
        <taxon>Sar</taxon>
        <taxon>Stramenopiles</taxon>
        <taxon>Ochrophyta</taxon>
        <taxon>Bacillariophyta</taxon>
        <taxon>Coscinodiscophyceae</taxon>
        <taxon>Thalassiosirophycidae</taxon>
        <taxon>Stephanodiscales</taxon>
        <taxon>Stephanodiscaceae</taxon>
        <taxon>Cyclotella</taxon>
    </lineage>
</organism>
<protein>
    <submittedName>
        <fullName evidence="1">Uncharacterized protein</fullName>
    </submittedName>
</protein>